<evidence type="ECO:0000256" key="2">
    <source>
        <dbReference type="ARBA" id="ARBA00022692"/>
    </source>
</evidence>
<evidence type="ECO:0000313" key="9">
    <source>
        <dbReference type="Proteomes" id="UP000059113"/>
    </source>
</evidence>
<reference evidence="9" key="2">
    <citation type="submission" date="2015-04" db="EMBL/GenBank/DDBJ databases">
        <title>The complete genome sequence of Erythrobacter sp. s21-N3.</title>
        <authorList>
            <person name="Zhuang L."/>
            <person name="Liu Y."/>
            <person name="Shao Z."/>
        </authorList>
    </citation>
    <scope>NUCLEOTIDE SEQUENCE [LARGE SCALE GENOMIC DNA]</scope>
    <source>
        <strain evidence="9">s21-N3</strain>
    </source>
</reference>
<feature type="transmembrane region" description="Helical" evidence="6">
    <location>
        <begin position="86"/>
        <end position="106"/>
    </location>
</feature>
<dbReference type="GO" id="GO:0005385">
    <property type="term" value="F:zinc ion transmembrane transporter activity"/>
    <property type="evidence" value="ECO:0007669"/>
    <property type="project" value="TreeGrafter"/>
</dbReference>
<dbReference type="PANTHER" id="PTHR11562:SF17">
    <property type="entry name" value="RE54080P-RELATED"/>
    <property type="match status" value="1"/>
</dbReference>
<evidence type="ECO:0000256" key="4">
    <source>
        <dbReference type="ARBA" id="ARBA00022989"/>
    </source>
</evidence>
<feature type="transmembrane region" description="Helical" evidence="6">
    <location>
        <begin position="181"/>
        <end position="199"/>
    </location>
</feature>
<evidence type="ECO:0000256" key="5">
    <source>
        <dbReference type="ARBA" id="ARBA00023136"/>
    </source>
</evidence>
<evidence type="ECO:0000313" key="8">
    <source>
        <dbReference type="EMBL" id="AKQ41592.1"/>
    </source>
</evidence>
<dbReference type="Gene3D" id="1.20.1510.10">
    <property type="entry name" value="Cation efflux protein transmembrane domain"/>
    <property type="match status" value="1"/>
</dbReference>
<keyword evidence="3" id="KW-0813">Transport</keyword>
<evidence type="ECO:0000256" key="1">
    <source>
        <dbReference type="ARBA" id="ARBA00004141"/>
    </source>
</evidence>
<accession>A0A0H4VAC8</accession>
<keyword evidence="2 6" id="KW-0812">Transmembrane</keyword>
<sequence>MLENETSGCGCTGDTQRAGADPAYRRSLWIVVILNLGFGIVEAFGGFLADSQALKADALDFIGDGSITLIGILALAWSARTRARVALAQGLFLGALGIGVIGLAVWRSLNAVAPEADLMGGIAVAALIVNIAAALVLMRFREGDAHVSAIWLFSRNDAIANVGVIIAAALVAWTGQAWPDLLVAAVIALIFLHSAYLIVRRAIEELRAQHASALGKAASK</sequence>
<evidence type="ECO:0000256" key="6">
    <source>
        <dbReference type="SAM" id="Phobius"/>
    </source>
</evidence>
<feature type="transmembrane region" description="Helical" evidence="6">
    <location>
        <begin position="61"/>
        <end position="79"/>
    </location>
</feature>
<feature type="transmembrane region" description="Helical" evidence="6">
    <location>
        <begin position="27"/>
        <end position="49"/>
    </location>
</feature>
<dbReference type="PATRIC" id="fig|1648404.4.peg.1136"/>
<keyword evidence="3" id="KW-0864">Zinc transport</keyword>
<keyword evidence="9" id="KW-1185">Reference proteome</keyword>
<feature type="domain" description="Cation efflux protein transmembrane" evidence="7">
    <location>
        <begin position="28"/>
        <end position="206"/>
    </location>
</feature>
<proteinExistence type="predicted"/>
<dbReference type="SUPFAM" id="SSF161111">
    <property type="entry name" value="Cation efflux protein transmembrane domain-like"/>
    <property type="match status" value="1"/>
</dbReference>
<gene>
    <name evidence="8" type="ORF">CP97_05445</name>
</gene>
<dbReference type="InterPro" id="IPR027469">
    <property type="entry name" value="Cation_efflux_TMD_sf"/>
</dbReference>
<dbReference type="Proteomes" id="UP000059113">
    <property type="component" value="Chromosome"/>
</dbReference>
<keyword evidence="3" id="KW-0862">Zinc</keyword>
<feature type="transmembrane region" description="Helical" evidence="6">
    <location>
        <begin position="118"/>
        <end position="137"/>
    </location>
</feature>
<dbReference type="RefSeq" id="WP_048885106.1">
    <property type="nucleotide sequence ID" value="NZ_CP011310.1"/>
</dbReference>
<dbReference type="AlphaFoldDB" id="A0A0H4VAC8"/>
<dbReference type="InterPro" id="IPR050681">
    <property type="entry name" value="CDF/SLC30A"/>
</dbReference>
<name>A0A0H4VAC8_9SPHN</name>
<dbReference type="GO" id="GO:0005886">
    <property type="term" value="C:plasma membrane"/>
    <property type="evidence" value="ECO:0007669"/>
    <property type="project" value="TreeGrafter"/>
</dbReference>
<dbReference type="PANTHER" id="PTHR11562">
    <property type="entry name" value="CATION EFFLUX PROTEIN/ ZINC TRANSPORTER"/>
    <property type="match status" value="1"/>
</dbReference>
<feature type="transmembrane region" description="Helical" evidence="6">
    <location>
        <begin position="158"/>
        <end position="175"/>
    </location>
</feature>
<dbReference type="EMBL" id="CP011310">
    <property type="protein sequence ID" value="AKQ41592.1"/>
    <property type="molecule type" value="Genomic_DNA"/>
</dbReference>
<dbReference type="OrthoDB" id="9799649at2"/>
<comment type="subcellular location">
    <subcellularLocation>
        <location evidence="1">Membrane</location>
        <topology evidence="1">Multi-pass membrane protein</topology>
    </subcellularLocation>
</comment>
<evidence type="ECO:0000259" key="7">
    <source>
        <dbReference type="Pfam" id="PF01545"/>
    </source>
</evidence>
<keyword evidence="5 6" id="KW-0472">Membrane</keyword>
<keyword evidence="3" id="KW-0406">Ion transport</keyword>
<dbReference type="KEGG" id="ery:CP97_05445"/>
<organism evidence="8 9">
    <name type="scientific">Aurantiacibacter atlanticus</name>
    <dbReference type="NCBI Taxonomy" id="1648404"/>
    <lineage>
        <taxon>Bacteria</taxon>
        <taxon>Pseudomonadati</taxon>
        <taxon>Pseudomonadota</taxon>
        <taxon>Alphaproteobacteria</taxon>
        <taxon>Sphingomonadales</taxon>
        <taxon>Erythrobacteraceae</taxon>
        <taxon>Aurantiacibacter</taxon>
    </lineage>
</organism>
<dbReference type="Pfam" id="PF01545">
    <property type="entry name" value="Cation_efflux"/>
    <property type="match status" value="1"/>
</dbReference>
<protein>
    <submittedName>
        <fullName evidence="8">Cation transporter</fullName>
    </submittedName>
</protein>
<evidence type="ECO:0000256" key="3">
    <source>
        <dbReference type="ARBA" id="ARBA00022906"/>
    </source>
</evidence>
<dbReference type="InterPro" id="IPR058533">
    <property type="entry name" value="Cation_efflux_TM"/>
</dbReference>
<keyword evidence="4 6" id="KW-1133">Transmembrane helix</keyword>
<dbReference type="STRING" id="1648404.CP97_05445"/>
<reference evidence="8 9" key="1">
    <citation type="journal article" date="2015" name="Int. J. Syst. Evol. Microbiol.">
        <title>Erythrobacter atlanticus sp. nov., a bacterium from ocean sediment able to degrade polycyclic aromatic hydrocarbons.</title>
        <authorList>
            <person name="Zhuang L."/>
            <person name="Liu Y."/>
            <person name="Wang L."/>
            <person name="Wang W."/>
            <person name="Shao Z."/>
        </authorList>
    </citation>
    <scope>NUCLEOTIDE SEQUENCE [LARGE SCALE GENOMIC DNA]</scope>
    <source>
        <strain evidence="9">s21-N3</strain>
    </source>
</reference>